<dbReference type="Pfam" id="PF00535">
    <property type="entry name" value="Glycos_transf_2"/>
    <property type="match status" value="1"/>
</dbReference>
<evidence type="ECO:0000256" key="2">
    <source>
        <dbReference type="ARBA" id="ARBA00022679"/>
    </source>
</evidence>
<name>A0A1I2A910_9FIRM</name>
<organism evidence="4 5">
    <name type="scientific">Succiniclasticum ruminis DSM 9236</name>
    <dbReference type="NCBI Taxonomy" id="1123323"/>
    <lineage>
        <taxon>Bacteria</taxon>
        <taxon>Bacillati</taxon>
        <taxon>Bacillota</taxon>
        <taxon>Negativicutes</taxon>
        <taxon>Acidaminococcales</taxon>
        <taxon>Acidaminococcaceae</taxon>
        <taxon>Succiniclasticum</taxon>
    </lineage>
</organism>
<sequence>MNLQTKTYPLVSVVVPAYNTETRIAYSLESIIAQDYPNIEIIVVNDASTDGTENAARRILENCGRPFTIITHKKNRGETASRNTGMDAMKGEFLWFIDADDMAEPNLISSLYALIEKYQCKISFCGIKDRFTDGRPDVLIPVKIKNTDICNGEDAIWLRAFGEDAPPVCGILFRKTFLQETGLRFYEGCTGGGDIEFLLKTLCRAGRSAFTPDCLYTYVHHAEMGSVRDSNTKEKQIRRYRDNTGAHFRAAQYLSEYAPSERVKDLADSFFMPQAFIRQLTLCAKTNNRAEFDAILSDGATRKALSASKKYFFKKPEVYLKAFALLHFPDIYYNRRRG</sequence>
<dbReference type="RefSeq" id="WP_093913277.1">
    <property type="nucleotide sequence ID" value="NZ_FONL01000005.1"/>
</dbReference>
<evidence type="ECO:0000259" key="3">
    <source>
        <dbReference type="Pfam" id="PF00535"/>
    </source>
</evidence>
<dbReference type="PANTHER" id="PTHR22916:SF51">
    <property type="entry name" value="GLYCOSYLTRANSFERASE EPSH-RELATED"/>
    <property type="match status" value="1"/>
</dbReference>
<dbReference type="Proteomes" id="UP000198896">
    <property type="component" value="Unassembled WGS sequence"/>
</dbReference>
<reference evidence="4 5" key="1">
    <citation type="submission" date="2016-10" db="EMBL/GenBank/DDBJ databases">
        <authorList>
            <person name="de Groot N.N."/>
        </authorList>
    </citation>
    <scope>NUCLEOTIDE SEQUENCE [LARGE SCALE GENOMIC DNA]</scope>
    <source>
        <strain evidence="4 5">DSM 9236</strain>
    </source>
</reference>
<accession>A0A1I2A910</accession>
<evidence type="ECO:0000313" key="4">
    <source>
        <dbReference type="EMBL" id="SFE40352.1"/>
    </source>
</evidence>
<dbReference type="InterPro" id="IPR001173">
    <property type="entry name" value="Glyco_trans_2-like"/>
</dbReference>
<keyword evidence="2 4" id="KW-0808">Transferase</keyword>
<keyword evidence="1" id="KW-0328">Glycosyltransferase</keyword>
<dbReference type="CDD" id="cd00761">
    <property type="entry name" value="Glyco_tranf_GTA_type"/>
    <property type="match status" value="1"/>
</dbReference>
<feature type="domain" description="Glycosyltransferase 2-like" evidence="3">
    <location>
        <begin position="12"/>
        <end position="138"/>
    </location>
</feature>
<dbReference type="OrthoDB" id="1640114at2"/>
<dbReference type="SUPFAM" id="SSF53448">
    <property type="entry name" value="Nucleotide-diphospho-sugar transferases"/>
    <property type="match status" value="1"/>
</dbReference>
<dbReference type="PANTHER" id="PTHR22916">
    <property type="entry name" value="GLYCOSYLTRANSFERASE"/>
    <property type="match status" value="1"/>
</dbReference>
<dbReference type="STRING" id="1123323.SAMN05216245_10596"/>
<keyword evidence="5" id="KW-1185">Reference proteome</keyword>
<dbReference type="AlphaFoldDB" id="A0A1I2A910"/>
<evidence type="ECO:0000256" key="1">
    <source>
        <dbReference type="ARBA" id="ARBA00022676"/>
    </source>
</evidence>
<dbReference type="InterPro" id="IPR029044">
    <property type="entry name" value="Nucleotide-diphossugar_trans"/>
</dbReference>
<protein>
    <submittedName>
        <fullName evidence="4">UDP-glucose:(Glucosyl)LPS beta-1,3-glucosyltransferase</fullName>
    </submittedName>
</protein>
<dbReference type="GO" id="GO:0016757">
    <property type="term" value="F:glycosyltransferase activity"/>
    <property type="evidence" value="ECO:0007669"/>
    <property type="project" value="UniProtKB-KW"/>
</dbReference>
<dbReference type="Gene3D" id="3.90.550.10">
    <property type="entry name" value="Spore Coat Polysaccharide Biosynthesis Protein SpsA, Chain A"/>
    <property type="match status" value="1"/>
</dbReference>
<gene>
    <name evidence="4" type="ORF">SAMN05216245_10596</name>
</gene>
<proteinExistence type="predicted"/>
<dbReference type="EMBL" id="FONL01000005">
    <property type="protein sequence ID" value="SFE40352.1"/>
    <property type="molecule type" value="Genomic_DNA"/>
</dbReference>
<evidence type="ECO:0000313" key="5">
    <source>
        <dbReference type="Proteomes" id="UP000198896"/>
    </source>
</evidence>